<dbReference type="PROSITE" id="PS51257">
    <property type="entry name" value="PROKAR_LIPOPROTEIN"/>
    <property type="match status" value="1"/>
</dbReference>
<dbReference type="EMBL" id="FNOW01000024">
    <property type="protein sequence ID" value="SDY01553.1"/>
    <property type="molecule type" value="Genomic_DNA"/>
</dbReference>
<dbReference type="AlphaFoldDB" id="A0A1H3GE11"/>
<dbReference type="STRING" id="61595.SAMN05421644_12433"/>
<protein>
    <submittedName>
        <fullName evidence="1">Uncharacterized protein</fullName>
    </submittedName>
</protein>
<dbReference type="RefSeq" id="WP_091333914.1">
    <property type="nucleotide sequence ID" value="NZ_FNOW01000024.1"/>
</dbReference>
<keyword evidence="2" id="KW-1185">Reference proteome</keyword>
<proteinExistence type="predicted"/>
<sequence length="147" mass="17097">MIARHARLRIARNWRFGFSSSLVLLVLLGCNPVKQDHLTDTLQKATSGYQNALRWGYFENAYGYLHPKQRTQALTAETFKGLRLTSYDVIQPPVMDATAEMALQVVVIDYLYDDRQVVKSLKDQQRWRYDAAQKTWWLESGLPAFKR</sequence>
<organism evidence="1 2">
    <name type="scientific">Allochromatium warmingii</name>
    <name type="common">Chromatium warmingii</name>
    <dbReference type="NCBI Taxonomy" id="61595"/>
    <lineage>
        <taxon>Bacteria</taxon>
        <taxon>Pseudomonadati</taxon>
        <taxon>Pseudomonadota</taxon>
        <taxon>Gammaproteobacteria</taxon>
        <taxon>Chromatiales</taxon>
        <taxon>Chromatiaceae</taxon>
        <taxon>Allochromatium</taxon>
    </lineage>
</organism>
<dbReference type="OrthoDB" id="6196416at2"/>
<accession>A0A1H3GE11</accession>
<reference evidence="2" key="1">
    <citation type="submission" date="2016-10" db="EMBL/GenBank/DDBJ databases">
        <authorList>
            <person name="Varghese N."/>
            <person name="Submissions S."/>
        </authorList>
    </citation>
    <scope>NUCLEOTIDE SEQUENCE [LARGE SCALE GENOMIC DNA]</scope>
    <source>
        <strain evidence="2">DSM 173</strain>
    </source>
</reference>
<dbReference type="Proteomes" id="UP000198672">
    <property type="component" value="Unassembled WGS sequence"/>
</dbReference>
<name>A0A1H3GE11_ALLWA</name>
<gene>
    <name evidence="1" type="ORF">SAMN05421644_12433</name>
</gene>
<evidence type="ECO:0000313" key="1">
    <source>
        <dbReference type="EMBL" id="SDY01553.1"/>
    </source>
</evidence>
<evidence type="ECO:0000313" key="2">
    <source>
        <dbReference type="Proteomes" id="UP000198672"/>
    </source>
</evidence>